<name>A0ACB8CPT5_DERSI</name>
<organism evidence="1 2">
    <name type="scientific">Dermacentor silvarum</name>
    <name type="common">Tick</name>
    <dbReference type="NCBI Taxonomy" id="543639"/>
    <lineage>
        <taxon>Eukaryota</taxon>
        <taxon>Metazoa</taxon>
        <taxon>Ecdysozoa</taxon>
        <taxon>Arthropoda</taxon>
        <taxon>Chelicerata</taxon>
        <taxon>Arachnida</taxon>
        <taxon>Acari</taxon>
        <taxon>Parasitiformes</taxon>
        <taxon>Ixodida</taxon>
        <taxon>Ixodoidea</taxon>
        <taxon>Ixodidae</taxon>
        <taxon>Rhipicephalinae</taxon>
        <taxon>Dermacentor</taxon>
    </lineage>
</organism>
<reference evidence="1" key="1">
    <citation type="submission" date="2020-05" db="EMBL/GenBank/DDBJ databases">
        <title>Large-scale comparative analyses of tick genomes elucidate their genetic diversity and vector capacities.</title>
        <authorList>
            <person name="Jia N."/>
            <person name="Wang J."/>
            <person name="Shi W."/>
            <person name="Du L."/>
            <person name="Sun Y."/>
            <person name="Zhan W."/>
            <person name="Jiang J."/>
            <person name="Wang Q."/>
            <person name="Zhang B."/>
            <person name="Ji P."/>
            <person name="Sakyi L.B."/>
            <person name="Cui X."/>
            <person name="Yuan T."/>
            <person name="Jiang B."/>
            <person name="Yang W."/>
            <person name="Lam T.T.-Y."/>
            <person name="Chang Q."/>
            <person name="Ding S."/>
            <person name="Wang X."/>
            <person name="Zhu J."/>
            <person name="Ruan X."/>
            <person name="Zhao L."/>
            <person name="Wei J."/>
            <person name="Que T."/>
            <person name="Du C."/>
            <person name="Cheng J."/>
            <person name="Dai P."/>
            <person name="Han X."/>
            <person name="Huang E."/>
            <person name="Gao Y."/>
            <person name="Liu J."/>
            <person name="Shao H."/>
            <person name="Ye R."/>
            <person name="Li L."/>
            <person name="Wei W."/>
            <person name="Wang X."/>
            <person name="Wang C."/>
            <person name="Yang T."/>
            <person name="Huo Q."/>
            <person name="Li W."/>
            <person name="Guo W."/>
            <person name="Chen H."/>
            <person name="Zhou L."/>
            <person name="Ni X."/>
            <person name="Tian J."/>
            <person name="Zhou Y."/>
            <person name="Sheng Y."/>
            <person name="Liu T."/>
            <person name="Pan Y."/>
            <person name="Xia L."/>
            <person name="Li J."/>
            <person name="Zhao F."/>
            <person name="Cao W."/>
        </authorList>
    </citation>
    <scope>NUCLEOTIDE SEQUENCE</scope>
    <source>
        <strain evidence="1">Dsil-2018</strain>
    </source>
</reference>
<evidence type="ECO:0000313" key="1">
    <source>
        <dbReference type="EMBL" id="KAH7949114.1"/>
    </source>
</evidence>
<protein>
    <submittedName>
        <fullName evidence="1">Uncharacterized protein</fullName>
    </submittedName>
</protein>
<gene>
    <name evidence="1" type="ORF">HPB49_005223</name>
</gene>
<evidence type="ECO:0000313" key="2">
    <source>
        <dbReference type="Proteomes" id="UP000821865"/>
    </source>
</evidence>
<proteinExistence type="predicted"/>
<comment type="caution">
    <text evidence="1">The sequence shown here is derived from an EMBL/GenBank/DDBJ whole genome shotgun (WGS) entry which is preliminary data.</text>
</comment>
<accession>A0ACB8CPT5</accession>
<sequence>MPYTAEGETIAPAVLQGAEWKTIVSKRHEEFYQRERREAAERRALNALLQPTDSASSPADKAHNNGKYVISRKKTAERKKMPPIPRLPRDDHKIVVRPRNLNLRTIPPGILLATVCAQLNLPMPVIRNEDQLRINPYNNTFTISTPSDERAQLYLNLPGIRINDVDHPVMAYLPAPDNAVRGVIYGALGDESAEEIIELCTIENPKLQILSARRMGQSRAMVITFASTKLPRIVKFQCMPFNCFPFRERVETCYNCRRTGHRADVCYQPQTQRCRRCGEEHPPPPEGELPSCEARCIILDGVHATGSRNCKQRFITKPKKDLPSLPPPTTTSNRYLLLSSDDDDEDEKDYRDHSEKKEKSRSHRSRTRRRSASRGHSSSRSRDRSASFPPLEEMKKGGSNQSGGRSGNSKTSNSHDNKSEKTSRSRSSSTSSRKADKQVISRDDWTPNTTSCYSTVCSRHFGCSDFKEGCKIRKLKKDAVPSIFEEYPAYLQPPKNRERSDASVRKREAAAPMNTPPPKRRAVESQQESPSLPLNDLPSVDVASQELSLMDCSATELPLPLENGASERCITTTVQVDRAVQVSSLFSVSAMDKRKWRRKERDLNARIERLKNTVDKYKQELQKLKEECYVSAFLQVVEKAKEKDLAASILVEQVQNFAKKKPTWSEVTVRHAVVLRNLSTRAYRHVRSTVSFKIPMAYFFVRNCTGRELHMLMRHVLKEVEEIGFFVVRIVTDNHKINVLAMQLLCNGSLKHCIDHPGKPNRKLFLAFDQCHLIKNVRSQFLYHDIGKGGEISANHLKSLYRMQQGSLVKPVRFLTRKHVFPTNKEKINVQRAVQVFSPPVTAAMKLLQEQAGHTCDASFAGVGPTVQFMDTVHRWFVLMDVSNCTQHIHQNADCKQFESAGDERLIWLETIFLDYLADLKNPWDDTAESNSSVEIEDKDTKKTCTLAEATTGETQDTCDTVMPASCSAPAKRLHEETDEQEEKDQEKGSSDEPPPKAPPGRRPAFKPKPGVQAKRRTTTPTPPRQRRRF</sequence>
<dbReference type="Proteomes" id="UP000821865">
    <property type="component" value="Chromosome 5"/>
</dbReference>
<dbReference type="EMBL" id="CM023474">
    <property type="protein sequence ID" value="KAH7949114.1"/>
    <property type="molecule type" value="Genomic_DNA"/>
</dbReference>
<keyword evidence="2" id="KW-1185">Reference proteome</keyword>